<protein>
    <submittedName>
        <fullName evidence="1">Phage tail tube protein</fullName>
    </submittedName>
</protein>
<dbReference type="OrthoDB" id="7375409at2"/>
<dbReference type="Pfam" id="PF06199">
    <property type="entry name" value="Phage_tail_2"/>
    <property type="match status" value="1"/>
</dbReference>
<proteinExistence type="predicted"/>
<evidence type="ECO:0000313" key="2">
    <source>
        <dbReference type="Proteomes" id="UP000252893"/>
    </source>
</evidence>
<dbReference type="AlphaFoldDB" id="A0A366DGV3"/>
<organism evidence="1 2">
    <name type="scientific">Pseudochrobactrum asaccharolyticum</name>
    <dbReference type="NCBI Taxonomy" id="354351"/>
    <lineage>
        <taxon>Bacteria</taxon>
        <taxon>Pseudomonadati</taxon>
        <taxon>Pseudomonadota</taxon>
        <taxon>Alphaproteobacteria</taxon>
        <taxon>Hyphomicrobiales</taxon>
        <taxon>Brucellaceae</taxon>
        <taxon>Pseudochrobactrum</taxon>
    </lineage>
</organism>
<accession>A0A366DGV3</accession>
<dbReference type="Proteomes" id="UP000252893">
    <property type="component" value="Unassembled WGS sequence"/>
</dbReference>
<gene>
    <name evidence="1" type="ORF">DFR47_11635</name>
</gene>
<comment type="caution">
    <text evidence="1">The sequence shown here is derived from an EMBL/GenBank/DDBJ whole genome shotgun (WGS) entry which is preliminary data.</text>
</comment>
<reference evidence="1 2" key="1">
    <citation type="submission" date="2018-06" db="EMBL/GenBank/DDBJ databases">
        <title>Genomic Encyclopedia of Type Strains, Phase IV (KMG-IV): sequencing the most valuable type-strain genomes for metagenomic binning, comparative biology and taxonomic classification.</title>
        <authorList>
            <person name="Goeker M."/>
        </authorList>
    </citation>
    <scope>NUCLEOTIDE SEQUENCE [LARGE SCALE GENOMIC DNA]</scope>
    <source>
        <strain evidence="1 2">DSM 25619</strain>
    </source>
</reference>
<keyword evidence="2" id="KW-1185">Reference proteome</keyword>
<dbReference type="EMBL" id="QNRH01000016">
    <property type="protein sequence ID" value="RBO89307.1"/>
    <property type="molecule type" value="Genomic_DNA"/>
</dbReference>
<sequence length="145" mass="15347">MATTRKLLIQFGDGAAVEEFKNSCTINTTQDFTLEATTTDGTEPNCEDPNAPNWVLRAVDTLSAGINGAGTMDPVSYGVLRTLMLAGQDFKVRVLLDGLTSQQGGGYFEGAYVMTSLGVNKEGKGYVTATVALQSTGEVKWVPAT</sequence>
<dbReference type="InterPro" id="IPR011855">
    <property type="entry name" value="Phgtail_TP901_1"/>
</dbReference>
<name>A0A366DGV3_9HYPH</name>
<dbReference type="RefSeq" id="WP_113946415.1">
    <property type="nucleotide sequence ID" value="NZ_JBHEEG010000001.1"/>
</dbReference>
<evidence type="ECO:0000313" key="1">
    <source>
        <dbReference type="EMBL" id="RBO89307.1"/>
    </source>
</evidence>